<organism evidence="12 13">
    <name type="scientific">Candidatus Clostridium stratigraminis</name>
    <dbReference type="NCBI Taxonomy" id="3381661"/>
    <lineage>
        <taxon>Bacteria</taxon>
        <taxon>Bacillati</taxon>
        <taxon>Bacillota</taxon>
        <taxon>Clostridia</taxon>
        <taxon>Eubacteriales</taxon>
        <taxon>Clostridiaceae</taxon>
        <taxon>Clostridium</taxon>
    </lineage>
</organism>
<dbReference type="InterPro" id="IPR029045">
    <property type="entry name" value="ClpP/crotonase-like_dom_sf"/>
</dbReference>
<proteinExistence type="inferred from homology"/>
<evidence type="ECO:0000259" key="11">
    <source>
        <dbReference type="PROSITE" id="PS50989"/>
    </source>
</evidence>
<keyword evidence="13" id="KW-1185">Reference proteome</keyword>
<dbReference type="PROSITE" id="PS50989">
    <property type="entry name" value="COA_CT_CTER"/>
    <property type="match status" value="1"/>
</dbReference>
<dbReference type="Pfam" id="PF03255">
    <property type="entry name" value="ACCA"/>
    <property type="match status" value="1"/>
</dbReference>
<dbReference type="EMBL" id="JBJHZZ010000023">
    <property type="protein sequence ID" value="MFL0248635.1"/>
    <property type="molecule type" value="Genomic_DNA"/>
</dbReference>
<accession>A0ABW8T866</accession>
<comment type="similarity">
    <text evidence="10">Belongs to the AccA family.</text>
</comment>
<keyword evidence="12" id="KW-0436">Ligase</keyword>
<dbReference type="Proteomes" id="UP001623591">
    <property type="component" value="Unassembled WGS sequence"/>
</dbReference>
<name>A0ABW8T866_9CLOT</name>
<dbReference type="InterPro" id="IPR011763">
    <property type="entry name" value="COA_CT_C"/>
</dbReference>
<feature type="domain" description="CoA carboxyltransferase C-terminal" evidence="11">
    <location>
        <begin position="28"/>
        <end position="289"/>
    </location>
</feature>
<keyword evidence="8 10" id="KW-0275">Fatty acid biosynthesis</keyword>
<evidence type="ECO:0000256" key="10">
    <source>
        <dbReference type="HAMAP-Rule" id="MF_00823"/>
    </source>
</evidence>
<comment type="subcellular location">
    <subcellularLocation>
        <location evidence="10">Cytoplasm</location>
    </subcellularLocation>
</comment>
<evidence type="ECO:0000313" key="12">
    <source>
        <dbReference type="EMBL" id="MFL0248635.1"/>
    </source>
</evidence>
<dbReference type="HAMAP" id="MF_00823">
    <property type="entry name" value="AcetylCoA_CT_alpha"/>
    <property type="match status" value="1"/>
</dbReference>
<keyword evidence="4 10" id="KW-0547">Nucleotide-binding</keyword>
<dbReference type="GO" id="GO:0003989">
    <property type="term" value="F:acetyl-CoA carboxylase activity"/>
    <property type="evidence" value="ECO:0007669"/>
    <property type="project" value="UniProtKB-EC"/>
</dbReference>
<evidence type="ECO:0000256" key="1">
    <source>
        <dbReference type="ARBA" id="ARBA00004956"/>
    </source>
</evidence>
<keyword evidence="6 10" id="KW-0067">ATP-binding</keyword>
<dbReference type="RefSeq" id="WP_406771063.1">
    <property type="nucleotide sequence ID" value="NZ_JBJHZZ010000023.1"/>
</dbReference>
<dbReference type="NCBIfam" id="TIGR00513">
    <property type="entry name" value="accA"/>
    <property type="match status" value="1"/>
</dbReference>
<evidence type="ECO:0000256" key="5">
    <source>
        <dbReference type="ARBA" id="ARBA00022832"/>
    </source>
</evidence>
<dbReference type="EC" id="2.1.3.15" evidence="10"/>
<comment type="caution">
    <text evidence="12">The sequence shown here is derived from an EMBL/GenBank/DDBJ whole genome shotgun (WGS) entry which is preliminary data.</text>
</comment>
<evidence type="ECO:0000256" key="6">
    <source>
        <dbReference type="ARBA" id="ARBA00022840"/>
    </source>
</evidence>
<comment type="catalytic activity">
    <reaction evidence="9 10">
        <text>N(6)-carboxybiotinyl-L-lysyl-[protein] + acetyl-CoA = N(6)-biotinyl-L-lysyl-[protein] + malonyl-CoA</text>
        <dbReference type="Rhea" id="RHEA:54728"/>
        <dbReference type="Rhea" id="RHEA-COMP:10505"/>
        <dbReference type="Rhea" id="RHEA-COMP:10506"/>
        <dbReference type="ChEBI" id="CHEBI:57288"/>
        <dbReference type="ChEBI" id="CHEBI:57384"/>
        <dbReference type="ChEBI" id="CHEBI:83144"/>
        <dbReference type="ChEBI" id="CHEBI:83145"/>
        <dbReference type="EC" id="2.1.3.15"/>
    </reaction>
</comment>
<gene>
    <name evidence="10" type="primary">accA</name>
    <name evidence="12" type="ORF">ACJDUG_16955</name>
</gene>
<dbReference type="NCBIfam" id="NF004344">
    <property type="entry name" value="PRK05724.1"/>
    <property type="match status" value="1"/>
</dbReference>
<dbReference type="PANTHER" id="PTHR42853:SF3">
    <property type="entry name" value="ACETYL-COENZYME A CARBOXYLASE CARBOXYL TRANSFERASE SUBUNIT ALPHA, CHLOROPLASTIC"/>
    <property type="match status" value="1"/>
</dbReference>
<keyword evidence="3 10" id="KW-0808">Transferase</keyword>
<evidence type="ECO:0000256" key="8">
    <source>
        <dbReference type="ARBA" id="ARBA00023160"/>
    </source>
</evidence>
<keyword evidence="2 10" id="KW-0444">Lipid biosynthesis</keyword>
<dbReference type="Gene3D" id="3.90.226.10">
    <property type="entry name" value="2-enoyl-CoA Hydratase, Chain A, domain 1"/>
    <property type="match status" value="1"/>
</dbReference>
<dbReference type="PRINTS" id="PR01069">
    <property type="entry name" value="ACCCTRFRASEA"/>
</dbReference>
<evidence type="ECO:0000256" key="9">
    <source>
        <dbReference type="ARBA" id="ARBA00049152"/>
    </source>
</evidence>
<sequence>MLEFEKKIEELSNKIEELKSFSKAQDVDLSSEVEKMEAKLLKMKDEIYNNLTPWEKLSLAKLIERPTALDYIEKIFTDFVELHGDRSFRDDASIVGGIGRLDGRPVTIIGQQKGRNTKENIVRNFGMPHPEGYRKALRLMRQAEKFNRPVICFVDTPGAFCGVGAEERGQGEAIARNLMEMANLRVPIISIFIGEGGSGGALALAVADEIWMQENSVYSILSPEGFASILWKDSSRAKEAAGVMKITAEDLKEFGIIEKVIKEPLGGAHKNPEEAAENIKKVLLTTIPMLCSLSKEELLKNRYNRFRGFGEFTEGAVAQLTK</sequence>
<evidence type="ECO:0000313" key="13">
    <source>
        <dbReference type="Proteomes" id="UP001623591"/>
    </source>
</evidence>
<dbReference type="NCBIfam" id="NF041504">
    <property type="entry name" value="AccA_sub"/>
    <property type="match status" value="1"/>
</dbReference>
<keyword evidence="7 10" id="KW-0443">Lipid metabolism</keyword>
<evidence type="ECO:0000256" key="4">
    <source>
        <dbReference type="ARBA" id="ARBA00022741"/>
    </source>
</evidence>
<dbReference type="PANTHER" id="PTHR42853">
    <property type="entry name" value="ACETYL-COENZYME A CARBOXYLASE CARBOXYL TRANSFERASE SUBUNIT ALPHA"/>
    <property type="match status" value="1"/>
</dbReference>
<reference evidence="12 13" key="1">
    <citation type="submission" date="2024-11" db="EMBL/GenBank/DDBJ databases">
        <authorList>
            <person name="Heng Y.C."/>
            <person name="Lim A.C.H."/>
            <person name="Lee J.K.Y."/>
            <person name="Kittelmann S."/>
        </authorList>
    </citation>
    <scope>NUCLEOTIDE SEQUENCE [LARGE SCALE GENOMIC DNA]</scope>
    <source>
        <strain evidence="12 13">WILCCON 0185</strain>
    </source>
</reference>
<protein>
    <recommendedName>
        <fullName evidence="10">Acetyl-coenzyme A carboxylase carboxyl transferase subunit alpha</fullName>
        <shortName evidence="10">ACCase subunit alpha</shortName>
        <shortName evidence="10">Acetyl-CoA carboxylase carboxyltransferase subunit alpha</shortName>
        <ecNumber evidence="10">2.1.3.15</ecNumber>
    </recommendedName>
</protein>
<evidence type="ECO:0000256" key="3">
    <source>
        <dbReference type="ARBA" id="ARBA00022679"/>
    </source>
</evidence>
<comment type="function">
    <text evidence="10">Component of the acetyl coenzyme A carboxylase (ACC) complex. First, biotin carboxylase catalyzes the carboxylation of biotin on its carrier protein (BCCP) and then the CO(2) group is transferred by the carboxyltransferase to acetyl-CoA to form malonyl-CoA.</text>
</comment>
<comment type="subunit">
    <text evidence="10">Acetyl-CoA carboxylase is a heterohexamer composed of biotin carboxyl carrier protein (AccB), biotin carboxylase (AccC) and two subunits each of ACCase subunit alpha (AccA) and ACCase subunit beta (AccD).</text>
</comment>
<evidence type="ECO:0000256" key="7">
    <source>
        <dbReference type="ARBA" id="ARBA00023098"/>
    </source>
</evidence>
<comment type="pathway">
    <text evidence="1 10">Lipid metabolism; malonyl-CoA biosynthesis; malonyl-CoA from acetyl-CoA: step 1/1.</text>
</comment>
<keyword evidence="5 10" id="KW-0276">Fatty acid metabolism</keyword>
<dbReference type="SUPFAM" id="SSF52096">
    <property type="entry name" value="ClpP/crotonase"/>
    <property type="match status" value="1"/>
</dbReference>
<evidence type="ECO:0000256" key="2">
    <source>
        <dbReference type="ARBA" id="ARBA00022516"/>
    </source>
</evidence>
<dbReference type="InterPro" id="IPR001095">
    <property type="entry name" value="Acetyl_CoA_COase_a_su"/>
</dbReference>
<keyword evidence="10" id="KW-0963">Cytoplasm</keyword>